<dbReference type="Proteomes" id="UP001652622">
    <property type="component" value="Unplaced"/>
</dbReference>
<evidence type="ECO:0000256" key="1">
    <source>
        <dbReference type="ARBA" id="ARBA00004173"/>
    </source>
</evidence>
<dbReference type="PANTHER" id="PTHR15751">
    <property type="entry name" value="TRAFFICKING KINESIN-BINDING PROTEIN"/>
    <property type="match status" value="1"/>
</dbReference>
<feature type="domain" description="Trafficking kinesin-binding protein C-terminal" evidence="6">
    <location>
        <begin position="400"/>
        <end position="555"/>
    </location>
</feature>
<dbReference type="SMART" id="SM01424">
    <property type="entry name" value="HAP1_N"/>
    <property type="match status" value="1"/>
</dbReference>
<dbReference type="GO" id="GO:0048011">
    <property type="term" value="P:neurotrophin TRK receptor signaling pathway"/>
    <property type="evidence" value="ECO:0007669"/>
    <property type="project" value="TreeGrafter"/>
</dbReference>
<evidence type="ECO:0000256" key="3">
    <source>
        <dbReference type="ARBA" id="ARBA00023054"/>
    </source>
</evidence>
<dbReference type="InterPro" id="IPR051946">
    <property type="entry name" value="Intracell_Traff-Reg"/>
</dbReference>
<dbReference type="OMA" id="TSQYEEQ"/>
<dbReference type="Pfam" id="PF04849">
    <property type="entry name" value="HAP1_N"/>
    <property type="match status" value="1"/>
</dbReference>
<dbReference type="InterPro" id="IPR006933">
    <property type="entry name" value="HAP1_N"/>
</dbReference>
<evidence type="ECO:0000256" key="5">
    <source>
        <dbReference type="SAM" id="Coils"/>
    </source>
</evidence>
<dbReference type="GO" id="GO:1904115">
    <property type="term" value="C:axon cytoplasm"/>
    <property type="evidence" value="ECO:0007669"/>
    <property type="project" value="GOC"/>
</dbReference>
<dbReference type="KEGG" id="pgut:117664615"/>
<dbReference type="GO" id="GO:0017022">
    <property type="term" value="F:myosin binding"/>
    <property type="evidence" value="ECO:0007669"/>
    <property type="project" value="TreeGrafter"/>
</dbReference>
<evidence type="ECO:0000256" key="4">
    <source>
        <dbReference type="ARBA" id="ARBA00023128"/>
    </source>
</evidence>
<evidence type="ECO:0000256" key="2">
    <source>
        <dbReference type="ARBA" id="ARBA00007007"/>
    </source>
</evidence>
<dbReference type="GO" id="GO:0047496">
    <property type="term" value="P:vesicle transport along microtubule"/>
    <property type="evidence" value="ECO:0007669"/>
    <property type="project" value="TreeGrafter"/>
</dbReference>
<dbReference type="GeneID" id="117664615"/>
<dbReference type="GO" id="GO:0098957">
    <property type="term" value="P:anterograde axonal transport of mitochondrion"/>
    <property type="evidence" value="ECO:0007669"/>
    <property type="project" value="TreeGrafter"/>
</dbReference>
<dbReference type="InParanoid" id="A0A6P9BUN6"/>
<evidence type="ECO:0000313" key="9">
    <source>
        <dbReference type="RefSeq" id="XP_034271611.1"/>
    </source>
</evidence>
<dbReference type="GO" id="GO:0048311">
    <property type="term" value="P:mitochondrion distribution"/>
    <property type="evidence" value="ECO:0007669"/>
    <property type="project" value="TreeGrafter"/>
</dbReference>
<feature type="coiled-coil region" evidence="5">
    <location>
        <begin position="122"/>
        <end position="156"/>
    </location>
</feature>
<feature type="domain" description="HAP1 N-terminal" evidence="7">
    <location>
        <begin position="37"/>
        <end position="342"/>
    </location>
</feature>
<organism evidence="8 9">
    <name type="scientific">Pantherophis guttatus</name>
    <name type="common">Corn snake</name>
    <name type="synonym">Elaphe guttata</name>
    <dbReference type="NCBI Taxonomy" id="94885"/>
    <lineage>
        <taxon>Eukaryota</taxon>
        <taxon>Metazoa</taxon>
        <taxon>Chordata</taxon>
        <taxon>Craniata</taxon>
        <taxon>Vertebrata</taxon>
        <taxon>Euteleostomi</taxon>
        <taxon>Lepidosauria</taxon>
        <taxon>Squamata</taxon>
        <taxon>Bifurcata</taxon>
        <taxon>Unidentata</taxon>
        <taxon>Episquamata</taxon>
        <taxon>Toxicofera</taxon>
        <taxon>Serpentes</taxon>
        <taxon>Colubroidea</taxon>
        <taxon>Colubridae</taxon>
        <taxon>Colubrinae</taxon>
        <taxon>Pantherophis</taxon>
    </lineage>
</organism>
<dbReference type="PANTHER" id="PTHR15751:SF14">
    <property type="entry name" value="HUNTINGTIN-ASSOCIATED PROTEIN 1"/>
    <property type="match status" value="1"/>
</dbReference>
<keyword evidence="3 5" id="KW-0175">Coiled coil</keyword>
<accession>A0A6P9BUN6</accession>
<comment type="subcellular location">
    <subcellularLocation>
        <location evidence="1">Mitochondrion</location>
    </subcellularLocation>
</comment>
<evidence type="ECO:0000313" key="8">
    <source>
        <dbReference type="Proteomes" id="UP001652622"/>
    </source>
</evidence>
<evidence type="ECO:0000259" key="6">
    <source>
        <dbReference type="SMART" id="SM01423"/>
    </source>
</evidence>
<dbReference type="Pfam" id="PF12448">
    <property type="entry name" value="Milton"/>
    <property type="match status" value="1"/>
</dbReference>
<evidence type="ECO:0000259" key="7">
    <source>
        <dbReference type="SMART" id="SM01424"/>
    </source>
</evidence>
<keyword evidence="4" id="KW-0496">Mitochondrion</keyword>
<dbReference type="GO" id="GO:0030425">
    <property type="term" value="C:dendrite"/>
    <property type="evidence" value="ECO:0007669"/>
    <property type="project" value="TreeGrafter"/>
</dbReference>
<reference evidence="9" key="1">
    <citation type="submission" date="2025-08" db="UniProtKB">
        <authorList>
            <consortium name="RefSeq"/>
        </authorList>
    </citation>
    <scope>IDENTIFICATION</scope>
    <source>
        <tissue evidence="9">Blood</tissue>
    </source>
</reference>
<dbReference type="AlphaFoldDB" id="A0A6P9BUN6"/>
<keyword evidence="8" id="KW-1185">Reference proteome</keyword>
<dbReference type="RefSeq" id="XP_034271611.1">
    <property type="nucleotide sequence ID" value="XM_034415720.2"/>
</dbReference>
<feature type="coiled-coil region" evidence="5">
    <location>
        <begin position="199"/>
        <end position="226"/>
    </location>
</feature>
<dbReference type="SMART" id="SM01423">
    <property type="entry name" value="Milton"/>
    <property type="match status" value="1"/>
</dbReference>
<protein>
    <submittedName>
        <fullName evidence="9">Trafficking kinesin-binding protein 1-like isoform X1</fullName>
    </submittedName>
</protein>
<feature type="coiled-coil region" evidence="5">
    <location>
        <begin position="266"/>
        <end position="342"/>
    </location>
</feature>
<sequence length="839" mass="94461">MCRSVLEGREKNLENKKSSDFCNSSNLPEVEIISLLGEQLPLYKLRADTVFGYDHKDWIQTPQVSSNAADALTFKQIEETLEYFLICSERVEKITKTYHDIDAVTTLLEEKEHDLELAARIGQTLLKQNRSLSERNEFLEEQLEYAKEEIAQLRHEISMRDDLLRMFTNSTEESEPTSIISTPLRRNDSSLSLEQGLQYDLLQQKLKGLEEENQKLRAEAANIATETYEYEEQEQKLMLDCVEQFSDSSQQVILISEELALKTEDSIRQQEEISQLLAQIVEQQQKCRAYSSEVEQLQQQLAASKEIQSQLRRELQDTQEKYTECEAMLHEAQEDIKNLRNRSLPNSTIHHSSPTFLPLDSLAAEIKSTMRKGMDSSGSSEYKSFRRVFETVKAVKRATKAKSGRATPLSLPPRSPKAASVVCSHFSTPRNKHYGSDSPIMPEEKSHLAPEVLNDTHRGVDATSGTPGRHVLEAAIQSLSARQKNHSTEYSFFEMERECKLKRLAREAEDFSGCLTPNGSIASIGTNYSGSSGTSLSSYCCFPDKLQIVKPMEGSMTLHHWQQLARPHLAGILDPRPGVLTKDFRQLDTDLGEVHNLNDLEEDDMDASALSSLATSTSIKAKERPTVFHSVNYLPQTPPTFTITTCCIMHSSKEVTMVTPRYQDGNIFLLDTKISLYNTVVPSCGPCTGLSLSSPPQSHLKEQCRQEKKEKELGLVTLLAKQGISAQSQGLTRVSLPCVIRDPISSSCFSSSLVSLCHYHLDSYADWTSGLQALQHKKPEKSLNSIFSLNLVEKLQQLGLDKVLARGEASYLTLHQQELHQEKKCSSGFRNQQDPVEPQ</sequence>
<dbReference type="GO" id="GO:0031410">
    <property type="term" value="C:cytoplasmic vesicle"/>
    <property type="evidence" value="ECO:0007669"/>
    <property type="project" value="TreeGrafter"/>
</dbReference>
<proteinExistence type="inferred from homology"/>
<dbReference type="InterPro" id="IPR022154">
    <property type="entry name" value="TRAK1/2_C"/>
</dbReference>
<dbReference type="GO" id="GO:0005102">
    <property type="term" value="F:signaling receptor binding"/>
    <property type="evidence" value="ECO:0007669"/>
    <property type="project" value="TreeGrafter"/>
</dbReference>
<dbReference type="GO" id="GO:0005739">
    <property type="term" value="C:mitochondrion"/>
    <property type="evidence" value="ECO:0007669"/>
    <property type="project" value="UniProtKB-SubCell"/>
</dbReference>
<dbReference type="GO" id="GO:0022008">
    <property type="term" value="P:neurogenesis"/>
    <property type="evidence" value="ECO:0007669"/>
    <property type="project" value="TreeGrafter"/>
</dbReference>
<name>A0A6P9BUN6_PANGU</name>
<gene>
    <name evidence="9" type="primary">LOC117664615</name>
</gene>
<comment type="similarity">
    <text evidence="2">Belongs to the milton family.</text>
</comment>
<dbReference type="GO" id="GO:0006605">
    <property type="term" value="P:protein targeting"/>
    <property type="evidence" value="ECO:0007669"/>
    <property type="project" value="TreeGrafter"/>
</dbReference>